<evidence type="ECO:0000256" key="1">
    <source>
        <dbReference type="ARBA" id="ARBA00004141"/>
    </source>
</evidence>
<dbReference type="InterPro" id="IPR003593">
    <property type="entry name" value="AAA+_ATPase"/>
</dbReference>
<feature type="transmembrane region" description="Helical" evidence="11">
    <location>
        <begin position="207"/>
        <end position="230"/>
    </location>
</feature>
<evidence type="ECO:0000256" key="5">
    <source>
        <dbReference type="ARBA" id="ARBA00022475"/>
    </source>
</evidence>
<dbReference type="AlphaFoldDB" id="A0A367Y6D3"/>
<evidence type="ECO:0000256" key="7">
    <source>
        <dbReference type="ARBA" id="ARBA00022741"/>
    </source>
</evidence>
<evidence type="ECO:0000256" key="2">
    <source>
        <dbReference type="ARBA" id="ARBA00004202"/>
    </source>
</evidence>
<dbReference type="GO" id="GO:0055085">
    <property type="term" value="P:transmembrane transport"/>
    <property type="evidence" value="ECO:0007669"/>
    <property type="project" value="InterPro"/>
</dbReference>
<reference evidence="14 15" key="1">
    <citation type="submission" date="2018-07" db="EMBL/GenBank/DDBJ databases">
        <title>Microbacterium endoborsara sp. nov., a novel actinobacterium isolated from Borszczowia aralocaspica.</title>
        <authorList>
            <person name="An D."/>
        </authorList>
    </citation>
    <scope>NUCLEOTIDE SEQUENCE [LARGE SCALE GENOMIC DNA]</scope>
    <source>
        <strain evidence="14 15">C1.15228</strain>
    </source>
</reference>
<dbReference type="InterPro" id="IPR003439">
    <property type="entry name" value="ABC_transporter-like_ATP-bd"/>
</dbReference>
<comment type="similarity">
    <text evidence="11">Belongs to the binding-protein-dependent transport system permease family.</text>
</comment>
<comment type="subcellular location">
    <subcellularLocation>
        <location evidence="11">Cell membrane</location>
        <topology evidence="11">Multi-pass membrane protein</topology>
    </subcellularLocation>
    <subcellularLocation>
        <location evidence="2">Cell membrane</location>
        <topology evidence="2">Peripheral membrane protein</topology>
    </subcellularLocation>
    <subcellularLocation>
        <location evidence="1">Membrane</location>
        <topology evidence="1">Multi-pass membrane protein</topology>
    </subcellularLocation>
</comment>
<dbReference type="InterPro" id="IPR017871">
    <property type="entry name" value="ABC_transporter-like_CS"/>
</dbReference>
<keyword evidence="15" id="KW-1185">Reference proteome</keyword>
<feature type="transmembrane region" description="Helical" evidence="11">
    <location>
        <begin position="126"/>
        <end position="146"/>
    </location>
</feature>
<feature type="transmembrane region" description="Helical" evidence="11">
    <location>
        <begin position="152"/>
        <end position="173"/>
    </location>
</feature>
<dbReference type="InterPro" id="IPR035906">
    <property type="entry name" value="MetI-like_sf"/>
</dbReference>
<dbReference type="SUPFAM" id="SSF161098">
    <property type="entry name" value="MetI-like"/>
    <property type="match status" value="1"/>
</dbReference>
<dbReference type="Pfam" id="PF12911">
    <property type="entry name" value="OppC_N"/>
    <property type="match status" value="1"/>
</dbReference>
<dbReference type="InterPro" id="IPR025966">
    <property type="entry name" value="OppC_N"/>
</dbReference>
<keyword evidence="8 14" id="KW-0067">ATP-binding</keyword>
<evidence type="ECO:0000256" key="8">
    <source>
        <dbReference type="ARBA" id="ARBA00022840"/>
    </source>
</evidence>
<keyword evidence="5" id="KW-1003">Cell membrane</keyword>
<dbReference type="GO" id="GO:0016887">
    <property type="term" value="F:ATP hydrolysis activity"/>
    <property type="evidence" value="ECO:0007669"/>
    <property type="project" value="InterPro"/>
</dbReference>
<evidence type="ECO:0000256" key="6">
    <source>
        <dbReference type="ARBA" id="ARBA00022692"/>
    </source>
</evidence>
<dbReference type="OrthoDB" id="3677453at2"/>
<evidence type="ECO:0000313" key="14">
    <source>
        <dbReference type="EMBL" id="RCK61199.1"/>
    </source>
</evidence>
<evidence type="ECO:0000256" key="4">
    <source>
        <dbReference type="ARBA" id="ARBA00022448"/>
    </source>
</evidence>
<sequence>MSSEFTAVLPTGKPARKRGSVVVRALRNPAGLVAGIVIAIVFIVAILADVIAPYGAQESDLSRLFEHGGGGHLLGTDGAGRDVLSLLIYGARSSLIGAAIAVGVSMLVGIPTGLIAGFYGRWFDTVGTWISSAILALPGIVVLLAFRASVSTSMWAAMLVFGVLLAPSFFTLVRAAVRSVRNELYVDAARVTGVSDARIISRHVLTIVRAPIVIQAAMVAALGLMIQAGLEFLGMGDRETASWGQSLNEGFQNIYRADHLILWPGLALGVTIAAFALFANALRDALDAADAPRTPPAPPAANSVDPSVVPTAAGELLSIRDLRVAYGSGDDASEVVHGIDIDLDAGKVVGLVGESGSGKTQTALAVLGLLPDGGHITGGTISIDGRETTLAQRVAMLGSDIGYIPQEPMSNLDPAFTIGSQLIEPLRRHLKIGRREAEARAIALLDRVGIPDPKRLMRSYPHQISGGMAQRVLIAGAVACEPRLLIADEPTTALDVTIQAEILDLLRDLQQERGMGLLIVTHNFGVVADICDEVYVMQMGVLVEHQSAGNLFADPRHDYTRALLGASLEGGPSRRQREKEGQR</sequence>
<name>A0A367Y6D3_9MICO</name>
<dbReference type="SMART" id="SM00382">
    <property type="entry name" value="AAA"/>
    <property type="match status" value="1"/>
</dbReference>
<evidence type="ECO:0000259" key="13">
    <source>
        <dbReference type="PROSITE" id="PS50928"/>
    </source>
</evidence>
<dbReference type="PROSITE" id="PS50893">
    <property type="entry name" value="ABC_TRANSPORTER_2"/>
    <property type="match status" value="1"/>
</dbReference>
<keyword evidence="10 11" id="KW-0472">Membrane</keyword>
<dbReference type="Gene3D" id="3.40.50.300">
    <property type="entry name" value="P-loop containing nucleotide triphosphate hydrolases"/>
    <property type="match status" value="1"/>
</dbReference>
<dbReference type="PROSITE" id="PS50928">
    <property type="entry name" value="ABC_TM1"/>
    <property type="match status" value="1"/>
</dbReference>
<feature type="domain" description="ABC transmembrane type-1" evidence="13">
    <location>
        <begin position="91"/>
        <end position="283"/>
    </location>
</feature>
<accession>A0A367Y6D3</accession>
<dbReference type="PANTHER" id="PTHR43297:SF2">
    <property type="entry name" value="DIPEPTIDE TRANSPORT ATP-BINDING PROTEIN DPPD"/>
    <property type="match status" value="1"/>
</dbReference>
<evidence type="ECO:0000256" key="11">
    <source>
        <dbReference type="RuleBase" id="RU363032"/>
    </source>
</evidence>
<dbReference type="RefSeq" id="WP_114116307.1">
    <property type="nucleotide sequence ID" value="NZ_BMHU01000001.1"/>
</dbReference>
<keyword evidence="9 11" id="KW-1133">Transmembrane helix</keyword>
<dbReference type="PANTHER" id="PTHR43297">
    <property type="entry name" value="OLIGOPEPTIDE TRANSPORT ATP-BINDING PROTEIN APPD"/>
    <property type="match status" value="1"/>
</dbReference>
<dbReference type="CDD" id="cd03257">
    <property type="entry name" value="ABC_NikE_OppD_transporters"/>
    <property type="match status" value="1"/>
</dbReference>
<keyword evidence="7" id="KW-0547">Nucleotide-binding</keyword>
<dbReference type="PROSITE" id="PS00211">
    <property type="entry name" value="ABC_TRANSPORTER_1"/>
    <property type="match status" value="1"/>
</dbReference>
<keyword evidence="6 11" id="KW-0812">Transmembrane</keyword>
<dbReference type="Pfam" id="PF00528">
    <property type="entry name" value="BPD_transp_1"/>
    <property type="match status" value="1"/>
</dbReference>
<dbReference type="GO" id="GO:0005524">
    <property type="term" value="F:ATP binding"/>
    <property type="evidence" value="ECO:0007669"/>
    <property type="project" value="UniProtKB-KW"/>
</dbReference>
<feature type="transmembrane region" description="Helical" evidence="11">
    <location>
        <begin position="261"/>
        <end position="282"/>
    </location>
</feature>
<dbReference type="CDD" id="cd06261">
    <property type="entry name" value="TM_PBP2"/>
    <property type="match status" value="1"/>
</dbReference>
<comment type="similarity">
    <text evidence="3">Belongs to the ABC transporter superfamily.</text>
</comment>
<evidence type="ECO:0000313" key="15">
    <source>
        <dbReference type="Proteomes" id="UP000253508"/>
    </source>
</evidence>
<dbReference type="Pfam" id="PF00005">
    <property type="entry name" value="ABC_tran"/>
    <property type="match status" value="1"/>
</dbReference>
<keyword evidence="4 11" id="KW-0813">Transport</keyword>
<evidence type="ECO:0000256" key="3">
    <source>
        <dbReference type="ARBA" id="ARBA00005417"/>
    </source>
</evidence>
<proteinExistence type="inferred from homology"/>
<organism evidence="14 15">
    <name type="scientific">Microbacterium sorbitolivorans</name>
    <dbReference type="NCBI Taxonomy" id="1867410"/>
    <lineage>
        <taxon>Bacteria</taxon>
        <taxon>Bacillati</taxon>
        <taxon>Actinomycetota</taxon>
        <taxon>Actinomycetes</taxon>
        <taxon>Micrococcales</taxon>
        <taxon>Microbacteriaceae</taxon>
        <taxon>Microbacterium</taxon>
    </lineage>
</organism>
<dbReference type="Gene3D" id="1.10.3720.10">
    <property type="entry name" value="MetI-like"/>
    <property type="match status" value="1"/>
</dbReference>
<feature type="transmembrane region" description="Helical" evidence="11">
    <location>
        <begin position="95"/>
        <end position="119"/>
    </location>
</feature>
<dbReference type="GO" id="GO:0005886">
    <property type="term" value="C:plasma membrane"/>
    <property type="evidence" value="ECO:0007669"/>
    <property type="project" value="UniProtKB-SubCell"/>
</dbReference>
<protein>
    <submittedName>
        <fullName evidence="14">ATP-binding cassette domain-containing protein</fullName>
    </submittedName>
</protein>
<evidence type="ECO:0000256" key="9">
    <source>
        <dbReference type="ARBA" id="ARBA00022989"/>
    </source>
</evidence>
<feature type="transmembrane region" description="Helical" evidence="11">
    <location>
        <begin position="32"/>
        <end position="56"/>
    </location>
</feature>
<dbReference type="InterPro" id="IPR000515">
    <property type="entry name" value="MetI-like"/>
</dbReference>
<dbReference type="SUPFAM" id="SSF52540">
    <property type="entry name" value="P-loop containing nucleoside triphosphate hydrolases"/>
    <property type="match status" value="1"/>
</dbReference>
<dbReference type="EMBL" id="QORO01000001">
    <property type="protein sequence ID" value="RCK61199.1"/>
    <property type="molecule type" value="Genomic_DNA"/>
</dbReference>
<evidence type="ECO:0000256" key="10">
    <source>
        <dbReference type="ARBA" id="ARBA00023136"/>
    </source>
</evidence>
<comment type="caution">
    <text evidence="14">The sequence shown here is derived from an EMBL/GenBank/DDBJ whole genome shotgun (WGS) entry which is preliminary data.</text>
</comment>
<gene>
    <name evidence="14" type="ORF">DTO57_00660</name>
</gene>
<dbReference type="Proteomes" id="UP000253508">
    <property type="component" value="Unassembled WGS sequence"/>
</dbReference>
<dbReference type="InterPro" id="IPR050388">
    <property type="entry name" value="ABC_Ni/Peptide_Import"/>
</dbReference>
<feature type="domain" description="ABC transporter" evidence="12">
    <location>
        <begin position="317"/>
        <end position="564"/>
    </location>
</feature>
<evidence type="ECO:0000259" key="12">
    <source>
        <dbReference type="PROSITE" id="PS50893"/>
    </source>
</evidence>
<dbReference type="InterPro" id="IPR027417">
    <property type="entry name" value="P-loop_NTPase"/>
</dbReference>